<accession>A0ACB9ULE2</accession>
<evidence type="ECO:0000313" key="1">
    <source>
        <dbReference type="EMBL" id="KAI4572781.1"/>
    </source>
</evidence>
<dbReference type="EMBL" id="CM043040">
    <property type="protein sequence ID" value="KAI4572781.1"/>
    <property type="molecule type" value="Genomic_DNA"/>
</dbReference>
<gene>
    <name evidence="1" type="ORF">MJG53_012619</name>
</gene>
<protein>
    <submittedName>
        <fullName evidence="1">Uncharacterized protein</fullName>
    </submittedName>
</protein>
<organism evidence="1 2">
    <name type="scientific">Ovis ammon polii x Ovis aries</name>
    <dbReference type="NCBI Taxonomy" id="2918886"/>
    <lineage>
        <taxon>Eukaryota</taxon>
        <taxon>Metazoa</taxon>
        <taxon>Chordata</taxon>
        <taxon>Craniata</taxon>
        <taxon>Vertebrata</taxon>
        <taxon>Euteleostomi</taxon>
        <taxon>Mammalia</taxon>
        <taxon>Eutheria</taxon>
        <taxon>Laurasiatheria</taxon>
        <taxon>Artiodactyla</taxon>
        <taxon>Ruminantia</taxon>
        <taxon>Pecora</taxon>
        <taxon>Bovidae</taxon>
        <taxon>Caprinae</taxon>
        <taxon>Ovis</taxon>
    </lineage>
</organism>
<reference evidence="1" key="1">
    <citation type="submission" date="2022-03" db="EMBL/GenBank/DDBJ databases">
        <title>Genomic analyses of argali, domestic sheep and their hybrids provide insights into chromosomal evolution, heterosis and genetic basis of agronomic traits.</title>
        <authorList>
            <person name="Li M."/>
        </authorList>
    </citation>
    <scope>NUCLEOTIDE SEQUENCE</scope>
    <source>
        <strain evidence="1">F1 hybrid</strain>
    </source>
</reference>
<keyword evidence="2" id="KW-1185">Reference proteome</keyword>
<sequence length="278" mass="29934">MALLTLSPEALFQIGSMPASLLGQKTPPGLPRSHWDPGIAPLGLRISTLSPPLTPAPVPDASSTCPFLGVQQHRVHPVDIPEEGALCVTCCCLRLPQLFSTCVASSLVTDMGVGKGAIVLPYGPYQDWAVAATAFSCLTSVLYATEVACTWNGYKITNTTCYVLTVPGLLKVLETFAAGVIFAFLGNTSLYLHQPALEWCVAVHSICFILAAVTALLNMGKWEHRPPVEAVIVILSVILYVSTLVLWPLYQFSEELGGQPQRPRDGDCRDDLTYDMCA</sequence>
<comment type="caution">
    <text evidence="1">The sequence shown here is derived from an EMBL/GenBank/DDBJ whole genome shotgun (WGS) entry which is preliminary data.</text>
</comment>
<evidence type="ECO:0000313" key="2">
    <source>
        <dbReference type="Proteomes" id="UP001057279"/>
    </source>
</evidence>
<proteinExistence type="predicted"/>
<dbReference type="Proteomes" id="UP001057279">
    <property type="component" value="Linkage Group LG15"/>
</dbReference>
<name>A0ACB9ULE2_9CETA</name>